<evidence type="ECO:0000313" key="1">
    <source>
        <dbReference type="EMBL" id="MQY18665.1"/>
    </source>
</evidence>
<protein>
    <recommendedName>
        <fullName evidence="3">Sulfotransferase</fullName>
    </recommendedName>
</protein>
<dbReference type="SUPFAM" id="SSF52540">
    <property type="entry name" value="P-loop containing nucleoside triphosphate hydrolases"/>
    <property type="match status" value="1"/>
</dbReference>
<dbReference type="Gene3D" id="3.40.50.300">
    <property type="entry name" value="P-loop containing nucleotide triphosphate hydrolases"/>
    <property type="match status" value="1"/>
</dbReference>
<comment type="caution">
    <text evidence="1">The sequence shown here is derived from an EMBL/GenBank/DDBJ whole genome shotgun (WGS) entry which is preliminary data.</text>
</comment>
<dbReference type="Proteomes" id="UP000438448">
    <property type="component" value="Unassembled WGS sequence"/>
</dbReference>
<proteinExistence type="predicted"/>
<gene>
    <name evidence="1" type="ORF">NRB20_17440</name>
</gene>
<dbReference type="InterPro" id="IPR027417">
    <property type="entry name" value="P-loop_NTPase"/>
</dbReference>
<evidence type="ECO:0000313" key="2">
    <source>
        <dbReference type="Proteomes" id="UP000438448"/>
    </source>
</evidence>
<sequence length="239" mass="27985">MQRLITSHPEAFIWGEQHGQFGAVVDAFEGLVGHNESYGGAGRTEFELHGYQGFLANLMPETEHMREAFAEFCTRLFQVPDVRVWGFKEVRFDLAFATRLQRYLPGLRVIFIVRDPRDVLSSLDEWESRGWWTRADTEMSFRNWTRIAHSFLETGSVPVLSVRYEDFIADREDSARRVAEFADLDPDGFDMAVFDRKVHNLGLWEERTLRTWEEMSIDLRYLLFDEGLRATAKAYDYHL</sequence>
<accession>A0A7K0CYU9</accession>
<dbReference type="AlphaFoldDB" id="A0A7K0CYU9"/>
<keyword evidence="2" id="KW-1185">Reference proteome</keyword>
<organism evidence="1 2">
    <name type="scientific">Nocardia macrotermitis</name>
    <dbReference type="NCBI Taxonomy" id="2585198"/>
    <lineage>
        <taxon>Bacteria</taxon>
        <taxon>Bacillati</taxon>
        <taxon>Actinomycetota</taxon>
        <taxon>Actinomycetes</taxon>
        <taxon>Mycobacteriales</taxon>
        <taxon>Nocardiaceae</taxon>
        <taxon>Nocardia</taxon>
    </lineage>
</organism>
<name>A0A7K0CYU9_9NOCA</name>
<evidence type="ECO:0008006" key="3">
    <source>
        <dbReference type="Google" id="ProtNLM"/>
    </source>
</evidence>
<dbReference type="EMBL" id="WEGK01000003">
    <property type="protein sequence ID" value="MQY18665.1"/>
    <property type="molecule type" value="Genomic_DNA"/>
</dbReference>
<dbReference type="Pfam" id="PF13469">
    <property type="entry name" value="Sulfotransfer_3"/>
    <property type="match status" value="1"/>
</dbReference>
<reference evidence="1 2" key="1">
    <citation type="submission" date="2019-10" db="EMBL/GenBank/DDBJ databases">
        <title>Nocardia macrotermitis sp. nov. and Nocardia aurantia sp. nov., isolated from the gut of fungus growing-termite Macrotermes natalensis.</title>
        <authorList>
            <person name="Benndorf R."/>
            <person name="Schwitalla J."/>
            <person name="Martin K."/>
            <person name="De Beer W."/>
            <person name="Kaster A.-K."/>
            <person name="Vollmers J."/>
            <person name="Poulsen M."/>
            <person name="Beemelmanns C."/>
        </authorList>
    </citation>
    <scope>NUCLEOTIDE SEQUENCE [LARGE SCALE GENOMIC DNA]</scope>
    <source>
        <strain evidence="1 2">RB20</strain>
    </source>
</reference>